<dbReference type="AlphaFoldDB" id="A0AA49JVY2"/>
<evidence type="ECO:0000313" key="2">
    <source>
        <dbReference type="EMBL" id="WKW15797.1"/>
    </source>
</evidence>
<evidence type="ECO:0000313" key="1">
    <source>
        <dbReference type="EMBL" id="WKW12890.1"/>
    </source>
</evidence>
<protein>
    <submittedName>
        <fullName evidence="1">BrnA antitoxin family protein</fullName>
    </submittedName>
</protein>
<dbReference type="RefSeq" id="WP_367885759.1">
    <property type="nucleotide sequence ID" value="NZ_CP130612.1"/>
</dbReference>
<accession>A0AA49K1P6</accession>
<dbReference type="InterPro" id="IPR022148">
    <property type="entry name" value="CopG_antitoxin"/>
</dbReference>
<organism evidence="1">
    <name type="scientific">Pseudogemmatithrix spongiicola</name>
    <dbReference type="NCBI Taxonomy" id="3062599"/>
    <lineage>
        <taxon>Bacteria</taxon>
        <taxon>Pseudomonadati</taxon>
        <taxon>Gemmatimonadota</taxon>
        <taxon>Gemmatimonadia</taxon>
        <taxon>Gemmatimonadales</taxon>
        <taxon>Gemmatimonadaceae</taxon>
        <taxon>Pseudogemmatithrix</taxon>
    </lineage>
</organism>
<dbReference type="KEGG" id="pspc:Strain318_002200"/>
<name>A0AA49JVY2_9BACT</name>
<sequence>MSKPAKKLKAVPKFRSDEEAGAFWMSHDAAEYLDLSKAQPVRFAKLRPSTATISLRLPQAMLEELRVLANEKDVPYQSLLKVYLAERIAQERKPARQRRRASV</sequence>
<gene>
    <name evidence="1" type="ORF">Strain138_002201</name>
    <name evidence="2" type="ORF">Strain318_002200</name>
</gene>
<accession>A0AA49JVY2</accession>
<evidence type="ECO:0000313" key="3">
    <source>
        <dbReference type="Proteomes" id="UP001229955"/>
    </source>
</evidence>
<dbReference type="EMBL" id="CP130613">
    <property type="protein sequence ID" value="WKW15797.1"/>
    <property type="molecule type" value="Genomic_DNA"/>
</dbReference>
<reference evidence="1" key="1">
    <citation type="submission" date="2023-07" db="EMBL/GenBank/DDBJ databases">
        <authorList>
            <person name="Haufschild T."/>
            <person name="Kallscheuer N."/>
            <person name="Hammer J."/>
            <person name="Kohn T."/>
            <person name="Kabuu M."/>
            <person name="Jogler M."/>
            <person name="Wohfarth N."/>
            <person name="Heuer A."/>
            <person name="Rohde M."/>
            <person name="van Teeseling M.C.F."/>
            <person name="Jogler C."/>
        </authorList>
    </citation>
    <scope>NUCLEOTIDE SEQUENCE</scope>
    <source>
        <strain evidence="1">Strain 138</strain>
        <strain evidence="2">Strain 318</strain>
    </source>
</reference>
<dbReference type="EMBL" id="CP130612">
    <property type="protein sequence ID" value="WKW12890.1"/>
    <property type="molecule type" value="Genomic_DNA"/>
</dbReference>
<proteinExistence type="predicted"/>
<dbReference type="Proteomes" id="UP001229955">
    <property type="component" value="Chromosome"/>
</dbReference>
<keyword evidence="3" id="KW-1185">Reference proteome</keyword>
<dbReference type="Pfam" id="PF12441">
    <property type="entry name" value="CopG_antitoxin"/>
    <property type="match status" value="1"/>
</dbReference>